<keyword evidence="2" id="KW-0597">Phosphoprotein</keyword>
<dbReference type="EMBL" id="LKEB01000010">
    <property type="protein sequence ID" value="ROW15252.1"/>
    <property type="molecule type" value="Genomic_DNA"/>
</dbReference>
<gene>
    <name evidence="6" type="ORF">VPNG_03109</name>
</gene>
<dbReference type="GO" id="GO:0004312">
    <property type="term" value="F:fatty acid synthase activity"/>
    <property type="evidence" value="ECO:0007669"/>
    <property type="project" value="TreeGrafter"/>
</dbReference>
<comment type="caution">
    <text evidence="6">The sequence shown here is derived from an EMBL/GenBank/DDBJ whole genome shotgun (WGS) entry which is preliminary data.</text>
</comment>
<dbReference type="Pfam" id="PF00109">
    <property type="entry name" value="ketoacyl-synt"/>
    <property type="match status" value="1"/>
</dbReference>
<evidence type="ECO:0000256" key="3">
    <source>
        <dbReference type="ARBA" id="ARBA00022679"/>
    </source>
</evidence>
<name>A0A423XGB4_9PEZI</name>
<reference evidence="6 7" key="1">
    <citation type="submission" date="2015-09" db="EMBL/GenBank/DDBJ databases">
        <title>Host preference determinants of Valsa canker pathogens revealed by comparative genomics.</title>
        <authorList>
            <person name="Yin Z."/>
            <person name="Huang L."/>
        </authorList>
    </citation>
    <scope>NUCLEOTIDE SEQUENCE [LARGE SCALE GENOMIC DNA]</scope>
    <source>
        <strain evidence="6 7">SXYLt</strain>
    </source>
</reference>
<dbReference type="GO" id="GO:0006633">
    <property type="term" value="P:fatty acid biosynthetic process"/>
    <property type="evidence" value="ECO:0007669"/>
    <property type="project" value="InterPro"/>
</dbReference>
<dbReference type="STRING" id="1230097.A0A423XGB4"/>
<dbReference type="Pfam" id="PF02801">
    <property type="entry name" value="Ketoacyl-synt_C"/>
    <property type="match status" value="1"/>
</dbReference>
<dbReference type="SUPFAM" id="SSF53901">
    <property type="entry name" value="Thiolase-like"/>
    <property type="match status" value="1"/>
</dbReference>
<proteinExistence type="inferred from homology"/>
<dbReference type="GO" id="GO:0044550">
    <property type="term" value="P:secondary metabolite biosynthetic process"/>
    <property type="evidence" value="ECO:0007669"/>
    <property type="project" value="TreeGrafter"/>
</dbReference>
<dbReference type="FunCoup" id="A0A423XGB4">
    <property type="interactions" value="421"/>
</dbReference>
<keyword evidence="7" id="KW-1185">Reference proteome</keyword>
<organism evidence="6 7">
    <name type="scientific">Cytospora leucostoma</name>
    <dbReference type="NCBI Taxonomy" id="1230097"/>
    <lineage>
        <taxon>Eukaryota</taxon>
        <taxon>Fungi</taxon>
        <taxon>Dikarya</taxon>
        <taxon>Ascomycota</taxon>
        <taxon>Pezizomycotina</taxon>
        <taxon>Sordariomycetes</taxon>
        <taxon>Sordariomycetidae</taxon>
        <taxon>Diaporthales</taxon>
        <taxon>Cytosporaceae</taxon>
        <taxon>Cytospora</taxon>
    </lineage>
</organism>
<dbReference type="PANTHER" id="PTHR43775:SF20">
    <property type="entry name" value="HYBRID PKS-NRPS SYNTHETASE APDA"/>
    <property type="match status" value="1"/>
</dbReference>
<keyword evidence="1" id="KW-0596">Phosphopantetheine</keyword>
<sequence>MAHIPAEPIAVVGSGFRFPGNGNTPSKLWELLRCPRDLLSPIPDERFSARGFYHPNGQYHGHCNAKDAYLLAGEGVHRRFDAEFFGIKSVVASVMDPQIRLLLEVVYEALEAGGHTIEHLRGSNTAVYARVMMGDYEKLMQMDSDALGTYHVTGTARSLLSNRISYFFDWRGPSMTIDTACSSSLIAVHQAVQQLRSGQSRVALAMGANLILDSQYYVTESKLQMISPENRSRMWDASANGYARGEGIAAVVLKTLSAAEADGDIIECMIRETGTNQDGRTRGITMPSSTAQAQLIRDCYTRAGLDLADISNRPQYFEAHRTGTPAGDPVEAEAINLALTPTEDAVLLVGSIKTVMGHSEGAAGLAALIKASLA</sequence>
<evidence type="ECO:0000256" key="1">
    <source>
        <dbReference type="ARBA" id="ARBA00022450"/>
    </source>
</evidence>
<evidence type="ECO:0000259" key="5">
    <source>
        <dbReference type="PROSITE" id="PS52004"/>
    </source>
</evidence>
<dbReference type="InterPro" id="IPR050091">
    <property type="entry name" value="PKS_NRPS_Biosynth_Enz"/>
</dbReference>
<evidence type="ECO:0000256" key="2">
    <source>
        <dbReference type="ARBA" id="ARBA00022553"/>
    </source>
</evidence>
<dbReference type="OrthoDB" id="329835at2759"/>
<dbReference type="Proteomes" id="UP000285146">
    <property type="component" value="Unassembled WGS sequence"/>
</dbReference>
<evidence type="ECO:0000313" key="7">
    <source>
        <dbReference type="Proteomes" id="UP000285146"/>
    </source>
</evidence>
<dbReference type="PANTHER" id="PTHR43775">
    <property type="entry name" value="FATTY ACID SYNTHASE"/>
    <property type="match status" value="1"/>
</dbReference>
<dbReference type="PROSITE" id="PS00606">
    <property type="entry name" value="KS3_1"/>
    <property type="match status" value="1"/>
</dbReference>
<dbReference type="InterPro" id="IPR014031">
    <property type="entry name" value="Ketoacyl_synth_C"/>
</dbReference>
<dbReference type="InterPro" id="IPR020841">
    <property type="entry name" value="PKS_Beta-ketoAc_synthase_dom"/>
</dbReference>
<dbReference type="SMART" id="SM00825">
    <property type="entry name" value="PKS_KS"/>
    <property type="match status" value="1"/>
</dbReference>
<protein>
    <recommendedName>
        <fullName evidence="5">Ketosynthase family 3 (KS3) domain-containing protein</fullName>
    </recommendedName>
</protein>
<dbReference type="InterPro" id="IPR014030">
    <property type="entry name" value="Ketoacyl_synth_N"/>
</dbReference>
<dbReference type="AlphaFoldDB" id="A0A423XGB4"/>
<evidence type="ECO:0000313" key="6">
    <source>
        <dbReference type="EMBL" id="ROW15252.1"/>
    </source>
</evidence>
<dbReference type="PROSITE" id="PS52004">
    <property type="entry name" value="KS3_2"/>
    <property type="match status" value="1"/>
</dbReference>
<accession>A0A423XGB4</accession>
<dbReference type="CDD" id="cd00833">
    <property type="entry name" value="PKS"/>
    <property type="match status" value="1"/>
</dbReference>
<dbReference type="Gene3D" id="3.40.47.10">
    <property type="match status" value="1"/>
</dbReference>
<dbReference type="InParanoid" id="A0A423XGB4"/>
<dbReference type="InterPro" id="IPR018201">
    <property type="entry name" value="Ketoacyl_synth_AS"/>
</dbReference>
<feature type="domain" description="Ketosynthase family 3 (KS3)" evidence="5">
    <location>
        <begin position="6"/>
        <end position="374"/>
    </location>
</feature>
<comment type="similarity">
    <text evidence="4">Belongs to the thiolase-like superfamily. Beta-ketoacyl-ACP synthases family.</text>
</comment>
<dbReference type="InterPro" id="IPR016039">
    <property type="entry name" value="Thiolase-like"/>
</dbReference>
<dbReference type="GO" id="GO:0004315">
    <property type="term" value="F:3-oxoacyl-[acyl-carrier-protein] synthase activity"/>
    <property type="evidence" value="ECO:0007669"/>
    <property type="project" value="InterPro"/>
</dbReference>
<keyword evidence="3 4" id="KW-0808">Transferase</keyword>
<evidence type="ECO:0000256" key="4">
    <source>
        <dbReference type="RuleBase" id="RU003694"/>
    </source>
</evidence>